<dbReference type="Gene3D" id="1.20.120.450">
    <property type="entry name" value="dinb family like domain"/>
    <property type="match status" value="1"/>
</dbReference>
<dbReference type="InterPro" id="IPR034660">
    <property type="entry name" value="DinB/YfiT-like"/>
</dbReference>
<evidence type="ECO:0000313" key="2">
    <source>
        <dbReference type="Proteomes" id="UP000186336"/>
    </source>
</evidence>
<dbReference type="Proteomes" id="UP000186336">
    <property type="component" value="Chromosome"/>
</dbReference>
<dbReference type="RefSeq" id="WP_076627673.1">
    <property type="nucleotide sequence ID" value="NZ_CP019312.1"/>
</dbReference>
<dbReference type="KEGG" id="tom:BWR18_09055"/>
<dbReference type="InterPro" id="IPR018531">
    <property type="entry name" value="DUF1993"/>
</dbReference>
<dbReference type="PANTHER" id="PTHR36922">
    <property type="entry name" value="BLL2446 PROTEIN"/>
    <property type="match status" value="1"/>
</dbReference>
<dbReference type="OrthoDB" id="338237at2"/>
<dbReference type="PANTHER" id="PTHR36922:SF1">
    <property type="entry name" value="DUF1993 DOMAIN-CONTAINING PROTEIN"/>
    <property type="match status" value="1"/>
</dbReference>
<gene>
    <name evidence="1" type="ORF">BWR18_09055</name>
</gene>
<sequence>MDLYDATIPPLKRLTDAVGRLLDCLDDPARLEERLAPDSFTAAEHFCVALGYVARTVMPLMGDEVPEMPMDTDPGAILALAHDMRFLLDQLDRSALDGAERRKISHVAGEAELTQTGRDYALLYALPNAQFHLTLAYATVRMAGARVGKGDLDGFHIYSPGTSLVSDTPLN</sequence>
<protein>
    <recommendedName>
        <fullName evidence="3">DUF1993 domain-containing protein</fullName>
    </recommendedName>
</protein>
<accession>A0A1P8MUY7</accession>
<reference evidence="1 2" key="1">
    <citation type="submission" date="2017-01" db="EMBL/GenBank/DDBJ databases">
        <title>Complete genome of Tateyamaria omphalii DOK1-4 isolated from seawater in Dokdo.</title>
        <authorList>
            <person name="Kim J.H."/>
            <person name="Chi W.-J."/>
        </authorList>
    </citation>
    <scope>NUCLEOTIDE SEQUENCE [LARGE SCALE GENOMIC DNA]</scope>
    <source>
        <strain evidence="1 2">DOK1-4</strain>
    </source>
</reference>
<dbReference type="SUPFAM" id="SSF109854">
    <property type="entry name" value="DinB/YfiT-like putative metalloenzymes"/>
    <property type="match status" value="1"/>
</dbReference>
<dbReference type="AlphaFoldDB" id="A0A1P8MUY7"/>
<evidence type="ECO:0008006" key="3">
    <source>
        <dbReference type="Google" id="ProtNLM"/>
    </source>
</evidence>
<dbReference type="STRING" id="299262.BWR18_09055"/>
<organism evidence="1 2">
    <name type="scientific">Tateyamaria omphalii</name>
    <dbReference type="NCBI Taxonomy" id="299262"/>
    <lineage>
        <taxon>Bacteria</taxon>
        <taxon>Pseudomonadati</taxon>
        <taxon>Pseudomonadota</taxon>
        <taxon>Alphaproteobacteria</taxon>
        <taxon>Rhodobacterales</taxon>
        <taxon>Roseobacteraceae</taxon>
        <taxon>Tateyamaria</taxon>
    </lineage>
</organism>
<keyword evidence="2" id="KW-1185">Reference proteome</keyword>
<dbReference type="Pfam" id="PF09351">
    <property type="entry name" value="DUF1993"/>
    <property type="match status" value="1"/>
</dbReference>
<evidence type="ECO:0000313" key="1">
    <source>
        <dbReference type="EMBL" id="APX11813.1"/>
    </source>
</evidence>
<proteinExistence type="predicted"/>
<name>A0A1P8MUY7_9RHOB</name>
<dbReference type="EMBL" id="CP019312">
    <property type="protein sequence ID" value="APX11813.1"/>
    <property type="molecule type" value="Genomic_DNA"/>
</dbReference>